<gene>
    <name evidence="1" type="ORF">C4520_17525</name>
</gene>
<evidence type="ECO:0000313" key="1">
    <source>
        <dbReference type="EMBL" id="RJP17121.1"/>
    </source>
</evidence>
<accession>A0A3A4NNR4</accession>
<reference evidence="1 2" key="1">
    <citation type="journal article" date="2017" name="ISME J.">
        <title>Energy and carbon metabolisms in a deep terrestrial subsurface fluid microbial community.</title>
        <authorList>
            <person name="Momper L."/>
            <person name="Jungbluth S.P."/>
            <person name="Lee M.D."/>
            <person name="Amend J.P."/>
        </authorList>
    </citation>
    <scope>NUCLEOTIDE SEQUENCE [LARGE SCALE GENOMIC DNA]</scope>
    <source>
        <strain evidence="1">SURF_5</strain>
    </source>
</reference>
<proteinExistence type="predicted"/>
<comment type="caution">
    <text evidence="1">The sequence shown here is derived from an EMBL/GenBank/DDBJ whole genome shotgun (WGS) entry which is preliminary data.</text>
</comment>
<sequence length="546" mass="63954">MKLFEWDKVDELVKEILLGKHGLAFSSMNRVSEPLRASDADFEKELSKDLHNPKICRGYCRLIRILQEQTQLPEYKVDNTPLFGETTEVLPYRYLFGVDWITRVLWWLPKEDGDTKNIGIRKAAPDHHIFHTLWVFLLGDMLLYWMDKPLRDAFYKQATKLHPSIRGHRNGFILKNDFMRYIWHFISFFHDSGYPLSALYNVSKVLSCISEAMPLIKQEATLSGALPRRQTLECLDHVCDACFEENPSLGGRNSLYTHYCHQYWSRYNLRRRKVERGNGTARIALAVAKRIIHEHHWHRHNFYKRNNARRNQRMVSDPFLFLLALVDGIQKFSRYETITIKNLTVTADVDDKVYLIFAPQRKLFQCYYWRDFRKRERAFGKCLSSTDFEDGVNRLFNESIGNDILDCCHLNEAFRENPLDLQVQLRSLNVILLNKKLRNASIIKRVDGISASKKEKKYLVALLQYLKTHPDLNLDLVDTLCHDFRKSQKQLLKELGGDPSIGEREEKIEVFKRAVSIFSNNFLDLVNALPGKNRILKDPGDVTSYC</sequence>
<protein>
    <submittedName>
        <fullName evidence="1">Uncharacterized protein</fullName>
    </submittedName>
</protein>
<name>A0A3A4NNR4_ABYX5</name>
<dbReference type="EMBL" id="QZKU01000120">
    <property type="protein sequence ID" value="RJP17121.1"/>
    <property type="molecule type" value="Genomic_DNA"/>
</dbReference>
<organism evidence="1 2">
    <name type="scientific">Abyssobacteria bacterium (strain SURF_5)</name>
    <dbReference type="NCBI Taxonomy" id="2093360"/>
    <lineage>
        <taxon>Bacteria</taxon>
        <taxon>Pseudomonadati</taxon>
        <taxon>Candidatus Hydrogenedentota</taxon>
        <taxon>Candidatus Abyssobacteria</taxon>
    </lineage>
</organism>
<dbReference type="Proteomes" id="UP000265882">
    <property type="component" value="Unassembled WGS sequence"/>
</dbReference>
<evidence type="ECO:0000313" key="2">
    <source>
        <dbReference type="Proteomes" id="UP000265882"/>
    </source>
</evidence>
<dbReference type="AlphaFoldDB" id="A0A3A4NNR4"/>